<dbReference type="GO" id="GO:0006633">
    <property type="term" value="P:fatty acid biosynthetic process"/>
    <property type="evidence" value="ECO:0007669"/>
    <property type="project" value="TreeGrafter"/>
</dbReference>
<proteinExistence type="inferred from homology"/>
<dbReference type="SUPFAM" id="SSF56801">
    <property type="entry name" value="Acetyl-CoA synthetase-like"/>
    <property type="match status" value="1"/>
</dbReference>
<keyword evidence="2" id="KW-0436">Ligase</keyword>
<dbReference type="InterPro" id="IPR045851">
    <property type="entry name" value="AMP-bd_C_sf"/>
</dbReference>
<dbReference type="Proteomes" id="UP001165136">
    <property type="component" value="Unassembled WGS sequence"/>
</dbReference>
<keyword evidence="5" id="KW-1185">Reference proteome</keyword>
<dbReference type="InterPro" id="IPR042099">
    <property type="entry name" value="ANL_N_sf"/>
</dbReference>
<dbReference type="CDD" id="cd05931">
    <property type="entry name" value="FAAL"/>
    <property type="match status" value="1"/>
</dbReference>
<dbReference type="GO" id="GO:0005886">
    <property type="term" value="C:plasma membrane"/>
    <property type="evidence" value="ECO:0007669"/>
    <property type="project" value="TreeGrafter"/>
</dbReference>
<gene>
    <name evidence="4" type="ORF">Atai01_09550</name>
</gene>
<evidence type="ECO:0000313" key="4">
    <source>
        <dbReference type="EMBL" id="GLY64336.1"/>
    </source>
</evidence>
<evidence type="ECO:0000313" key="5">
    <source>
        <dbReference type="Proteomes" id="UP001165136"/>
    </source>
</evidence>
<accession>A0A9W6QX45</accession>
<evidence type="ECO:0000256" key="2">
    <source>
        <dbReference type="ARBA" id="ARBA00022598"/>
    </source>
</evidence>
<dbReference type="EMBL" id="BSTI01000002">
    <property type="protein sequence ID" value="GLY64336.1"/>
    <property type="molecule type" value="Genomic_DNA"/>
</dbReference>
<evidence type="ECO:0000259" key="3">
    <source>
        <dbReference type="Pfam" id="PF00501"/>
    </source>
</evidence>
<evidence type="ECO:0000256" key="1">
    <source>
        <dbReference type="ARBA" id="ARBA00006432"/>
    </source>
</evidence>
<feature type="domain" description="AMP-dependent synthetase/ligase" evidence="3">
    <location>
        <begin position="63"/>
        <end position="446"/>
    </location>
</feature>
<name>A0A9W6QX45_9PSEU</name>
<dbReference type="NCBIfam" id="NF005850">
    <property type="entry name" value="PRK07768.1"/>
    <property type="match status" value="1"/>
</dbReference>
<dbReference type="GO" id="GO:0016874">
    <property type="term" value="F:ligase activity"/>
    <property type="evidence" value="ECO:0007669"/>
    <property type="project" value="UniProtKB-KW"/>
</dbReference>
<dbReference type="Gene3D" id="3.30.300.30">
    <property type="match status" value="1"/>
</dbReference>
<comment type="similarity">
    <text evidence="1">Belongs to the ATP-dependent AMP-binding enzyme family.</text>
</comment>
<dbReference type="PANTHER" id="PTHR22754">
    <property type="entry name" value="DISCO-INTERACTING PROTEIN 2 DIP2 -RELATED"/>
    <property type="match status" value="1"/>
</dbReference>
<organism evidence="4 5">
    <name type="scientific">Amycolatopsis taiwanensis</name>
    <dbReference type="NCBI Taxonomy" id="342230"/>
    <lineage>
        <taxon>Bacteria</taxon>
        <taxon>Bacillati</taxon>
        <taxon>Actinomycetota</taxon>
        <taxon>Actinomycetes</taxon>
        <taxon>Pseudonocardiales</taxon>
        <taxon>Pseudonocardiaceae</taxon>
        <taxon>Amycolatopsis</taxon>
    </lineage>
</organism>
<dbReference type="GO" id="GO:0070566">
    <property type="term" value="F:adenylyltransferase activity"/>
    <property type="evidence" value="ECO:0007669"/>
    <property type="project" value="TreeGrafter"/>
</dbReference>
<dbReference type="Pfam" id="PF00501">
    <property type="entry name" value="AMP-binding"/>
    <property type="match status" value="1"/>
</dbReference>
<dbReference type="InterPro" id="IPR040097">
    <property type="entry name" value="FAAL/FAAC"/>
</dbReference>
<dbReference type="PANTHER" id="PTHR22754:SF32">
    <property type="entry name" value="DISCO-INTERACTING PROTEIN 2"/>
    <property type="match status" value="1"/>
</dbReference>
<comment type="caution">
    <text evidence="4">The sequence shown here is derived from an EMBL/GenBank/DDBJ whole genome shotgun (WGS) entry which is preliminary data.</text>
</comment>
<dbReference type="Gene3D" id="3.40.50.12780">
    <property type="entry name" value="N-terminal domain of ligase-like"/>
    <property type="match status" value="1"/>
</dbReference>
<reference evidence="4" key="1">
    <citation type="submission" date="2023-03" db="EMBL/GenBank/DDBJ databases">
        <title>Amycolatopsis taiwanensis NBRC 103393.</title>
        <authorList>
            <person name="Ichikawa N."/>
            <person name="Sato H."/>
            <person name="Tonouchi N."/>
        </authorList>
    </citation>
    <scope>NUCLEOTIDE SEQUENCE</scope>
    <source>
        <strain evidence="4">NBRC 103393</strain>
    </source>
</reference>
<sequence>MSPPQAAEVAVIVGVRTVDGPHRDGRRDPPGNLPPMSRFVDTLVATAAGGGQLRGMVTGEPKEPVRRTWAQVHEEAKRLAGGLIGHGLRPGSAVAVLAAAPALIAPTVQAVWLAGGSVTMLHQPTARTDLALWAEDTVKVLRMIGSDLVLLGEPFDALGPVLAEHGIGFRMITELLESDPIPAPVPVGEDDLALLQLTSGSTAEPKAVRITHGNLYRNVKAMVERAEFDFDTDVMVSWLPTFHDMGMVGFLTVPMTFGVELIKITPVEFLSGPLIWPELISKYRATTTAAPNFAYAIVGRRMARVDDDDAYDLSTLRIALNGAEPIDETAVQTFTEAGARFKMPPECVFPAYGMAEATLAVSFAPLFTGLTLDYVEAQALEAENRAVPVAEGDPRRGTDAVRSFAVLGRPLDGLEAQIVDEHGNPRGDRQVGEIQLRGEAVTPGYLTVDGPVETQDAEGWLATGDLGYLIDGQIVICGRRKDVIIMGGRNIYPTDIERAATSVEGVRAGNAVAVRIDAGTRRERFAVVLESKLAGTEAERALAKDVAARVRDAVDLRPYAVVVLPAGSLPKTPSGKVKRAETATRFAEQINAAAGA</sequence>
<protein>
    <submittedName>
        <fullName evidence="4">Fatty-acyl-CoA synthase</fullName>
    </submittedName>
</protein>
<dbReference type="AlphaFoldDB" id="A0A9W6QX45"/>
<dbReference type="InterPro" id="IPR000873">
    <property type="entry name" value="AMP-dep_synth/lig_dom"/>
</dbReference>